<dbReference type="PANTHER" id="PTHR11857:SF43">
    <property type="entry name" value="GEO07291P1-RELATED"/>
    <property type="match status" value="1"/>
</dbReference>
<proteinExistence type="inferred from homology"/>
<organism evidence="5 6">
    <name type="scientific">Phyllotreta striolata</name>
    <name type="common">Striped flea beetle</name>
    <name type="synonym">Crioceris striolata</name>
    <dbReference type="NCBI Taxonomy" id="444603"/>
    <lineage>
        <taxon>Eukaryota</taxon>
        <taxon>Metazoa</taxon>
        <taxon>Ecdysozoa</taxon>
        <taxon>Arthropoda</taxon>
        <taxon>Hexapoda</taxon>
        <taxon>Insecta</taxon>
        <taxon>Pterygota</taxon>
        <taxon>Neoptera</taxon>
        <taxon>Endopterygota</taxon>
        <taxon>Coleoptera</taxon>
        <taxon>Polyphaga</taxon>
        <taxon>Cucujiformia</taxon>
        <taxon>Chrysomeloidea</taxon>
        <taxon>Chrysomelidae</taxon>
        <taxon>Galerucinae</taxon>
        <taxon>Alticini</taxon>
        <taxon>Phyllotreta</taxon>
    </lineage>
</organism>
<name>A0A9N9TRE3_PHYSR</name>
<comment type="similarity">
    <text evidence="2">Belongs to the PBP/GOBP family.</text>
</comment>
<dbReference type="GO" id="GO:0007608">
    <property type="term" value="P:sensory perception of smell"/>
    <property type="evidence" value="ECO:0007669"/>
    <property type="project" value="TreeGrafter"/>
</dbReference>
<keyword evidence="4" id="KW-0732">Signal</keyword>
<evidence type="ECO:0000256" key="2">
    <source>
        <dbReference type="ARBA" id="ARBA00008098"/>
    </source>
</evidence>
<evidence type="ECO:0000313" key="5">
    <source>
        <dbReference type="EMBL" id="CAG9858988.1"/>
    </source>
</evidence>
<dbReference type="EMBL" id="OU900095">
    <property type="protein sequence ID" value="CAG9858988.1"/>
    <property type="molecule type" value="Genomic_DNA"/>
</dbReference>
<dbReference type="AlphaFoldDB" id="A0A9N9TRE3"/>
<dbReference type="InterPro" id="IPR036728">
    <property type="entry name" value="PBP_GOBP_sf"/>
</dbReference>
<evidence type="ECO:0000313" key="6">
    <source>
        <dbReference type="Proteomes" id="UP001153712"/>
    </source>
</evidence>
<dbReference type="GO" id="GO:0005615">
    <property type="term" value="C:extracellular space"/>
    <property type="evidence" value="ECO:0007669"/>
    <property type="project" value="TreeGrafter"/>
</dbReference>
<accession>A0A9N9TRE3</accession>
<dbReference type="Proteomes" id="UP001153712">
    <property type="component" value="Chromosome 2"/>
</dbReference>
<dbReference type="OrthoDB" id="6693014at2759"/>
<dbReference type="CDD" id="cd23992">
    <property type="entry name" value="PBP_GOBP"/>
    <property type="match status" value="1"/>
</dbReference>
<evidence type="ECO:0000256" key="4">
    <source>
        <dbReference type="ARBA" id="ARBA00022729"/>
    </source>
</evidence>
<dbReference type="Pfam" id="PF01395">
    <property type="entry name" value="PBP_GOBP"/>
    <property type="match status" value="1"/>
</dbReference>
<evidence type="ECO:0000256" key="1">
    <source>
        <dbReference type="ARBA" id="ARBA00004613"/>
    </source>
</evidence>
<dbReference type="GO" id="GO:0005549">
    <property type="term" value="F:odorant binding"/>
    <property type="evidence" value="ECO:0007669"/>
    <property type="project" value="InterPro"/>
</dbReference>
<comment type="subcellular location">
    <subcellularLocation>
        <location evidence="1">Secreted</location>
    </subcellularLocation>
</comment>
<dbReference type="PANTHER" id="PTHR11857">
    <property type="entry name" value="ODORANT BINDING PROTEIN-RELATED"/>
    <property type="match status" value="1"/>
</dbReference>
<keyword evidence="3" id="KW-0964">Secreted</keyword>
<dbReference type="Gene3D" id="1.10.238.20">
    <property type="entry name" value="Pheromone/general odorant binding protein domain"/>
    <property type="match status" value="1"/>
</dbReference>
<reference evidence="5" key="1">
    <citation type="submission" date="2022-01" db="EMBL/GenBank/DDBJ databases">
        <authorList>
            <person name="King R."/>
        </authorList>
    </citation>
    <scope>NUCLEOTIDE SEQUENCE</scope>
</reference>
<evidence type="ECO:0000256" key="3">
    <source>
        <dbReference type="ARBA" id="ARBA00022525"/>
    </source>
</evidence>
<protein>
    <submittedName>
        <fullName evidence="5">Uncharacterized protein</fullName>
    </submittedName>
</protein>
<dbReference type="InterPro" id="IPR006170">
    <property type="entry name" value="PBP/GOBP"/>
</dbReference>
<feature type="non-terminal residue" evidence="5">
    <location>
        <position position="1"/>
    </location>
</feature>
<dbReference type="SUPFAM" id="SSF47565">
    <property type="entry name" value="Insect pheromone/odorant-binding proteins"/>
    <property type="match status" value="1"/>
</dbReference>
<dbReference type="SMART" id="SM00708">
    <property type="entry name" value="PhBP"/>
    <property type="match status" value="1"/>
</dbReference>
<sequence length="167" mass="18796">DDKNYINPIAEKYLNYLASNNQIRLIKITTLNKSFNMKYTFFASVAVLFIAQTLCMSDEEQKLLFNLHAACKPKTGATDEMAQRAMVGDFPDDPAFKKHVLCMTQGMGAMDSDGNYILENINKKLDAVLSDEALKSEIKGKCLVTKESPEETAFQSAKCFFSYKDVF</sequence>
<gene>
    <name evidence="5" type="ORF">PHYEVI_LOCUS5374</name>
</gene>
<keyword evidence="6" id="KW-1185">Reference proteome</keyword>